<dbReference type="Proteomes" id="UP001596516">
    <property type="component" value="Unassembled WGS sequence"/>
</dbReference>
<accession>A0ABW2UJF7</accession>
<dbReference type="Gene3D" id="1.10.150.260">
    <property type="entry name" value="YozE SAM-like"/>
    <property type="match status" value="1"/>
</dbReference>
<organism evidence="1 2">
    <name type="scientific">Plastorhodobacter daqingensis</name>
    <dbReference type="NCBI Taxonomy" id="1387281"/>
    <lineage>
        <taxon>Bacteria</taxon>
        <taxon>Pseudomonadati</taxon>
        <taxon>Pseudomonadota</taxon>
        <taxon>Alphaproteobacteria</taxon>
        <taxon>Rhodobacterales</taxon>
        <taxon>Paracoccaceae</taxon>
        <taxon>Plastorhodobacter</taxon>
    </lineage>
</organism>
<gene>
    <name evidence="1" type="ORF">ACFQXB_11620</name>
</gene>
<name>A0ABW2UJF7_9RHOB</name>
<proteinExistence type="predicted"/>
<protein>
    <submittedName>
        <fullName evidence="1">Uncharacterized protein</fullName>
    </submittedName>
</protein>
<reference evidence="2" key="1">
    <citation type="journal article" date="2019" name="Int. J. Syst. Evol. Microbiol.">
        <title>The Global Catalogue of Microorganisms (GCM) 10K type strain sequencing project: providing services to taxonomists for standard genome sequencing and annotation.</title>
        <authorList>
            <consortium name="The Broad Institute Genomics Platform"/>
            <consortium name="The Broad Institute Genome Sequencing Center for Infectious Disease"/>
            <person name="Wu L."/>
            <person name="Ma J."/>
        </authorList>
    </citation>
    <scope>NUCLEOTIDE SEQUENCE [LARGE SCALE GENOMIC DNA]</scope>
    <source>
        <strain evidence="2">CGMCC 1.12750</strain>
    </source>
</reference>
<dbReference type="EMBL" id="JBHTFQ010000006">
    <property type="protein sequence ID" value="MFC7704844.1"/>
    <property type="molecule type" value="Genomic_DNA"/>
</dbReference>
<evidence type="ECO:0000313" key="1">
    <source>
        <dbReference type="EMBL" id="MFC7704844.1"/>
    </source>
</evidence>
<dbReference type="RefSeq" id="WP_377403669.1">
    <property type="nucleotide sequence ID" value="NZ_JBHTFQ010000006.1"/>
</dbReference>
<evidence type="ECO:0000313" key="2">
    <source>
        <dbReference type="Proteomes" id="UP001596516"/>
    </source>
</evidence>
<keyword evidence="2" id="KW-1185">Reference proteome</keyword>
<sequence length="81" mass="9731">MTFYRFIETYDWQTDAELDFYFHHVRGGRWPRWFETFEQVVDHIEECDFRVAAMTNVAQSLWDKYKVSEILDHCSGGLTSA</sequence>
<dbReference type="InterPro" id="IPR036806">
    <property type="entry name" value="YozE_SAM-like_sf"/>
</dbReference>
<comment type="caution">
    <text evidence="1">The sequence shown here is derived from an EMBL/GenBank/DDBJ whole genome shotgun (WGS) entry which is preliminary data.</text>
</comment>